<name>A0A1L7AB40_9PROT</name>
<dbReference type="KEGG" id="rgi:RGI145_01435"/>
<sequence length="400" mass="42202">MSPLHRLWQALPRGLRREALFGGAALLAPRPARPEPDGAGPLHVAGYLGAATGLGEGARMMLRAMNEAGLGAAGIDLTAAQRQGPPLPEREIAGGNLLPGAVPEGPGTIVLHVNGPMLPWALLALGRRAVAGKRLIAYWAWELPELPADWRRGYGACHRIWAPSRFCAEVFARPMAGRPGFVAPLVVPHPPPRPDPSPLGRADFGLPDGAFVGLSIFDATSSLWRKNPMAAIEAHRLAFGDSPEHVLVLKTHGTARAGAAWEEVARAAAARPNVRVLDAALPRRDLWALTACCDALVSLHRAEGYGLTIAEAMALGRPVVATGWSGNVDFMTGPGCFAVPWRLVPARDPQATYALPGAMWAEADVEAAAAALRRVAGDPALRHLSPARLPVPDYRAALAG</sequence>
<dbReference type="Gene3D" id="3.40.50.2000">
    <property type="entry name" value="Glycogen Phosphorylase B"/>
    <property type="match status" value="1"/>
</dbReference>
<dbReference type="STRING" id="257708.RGI145_01435"/>
<dbReference type="Proteomes" id="UP000185494">
    <property type="component" value="Chromosome 1"/>
</dbReference>
<dbReference type="EMBL" id="CP015583">
    <property type="protein sequence ID" value="APT55971.1"/>
    <property type="molecule type" value="Genomic_DNA"/>
</dbReference>
<proteinExistence type="predicted"/>
<dbReference type="RefSeq" id="WP_075796928.1">
    <property type="nucleotide sequence ID" value="NZ_CP015583.1"/>
</dbReference>
<dbReference type="CDD" id="cd01635">
    <property type="entry name" value="Glycosyltransferase_GTB-type"/>
    <property type="match status" value="1"/>
</dbReference>
<dbReference type="PANTHER" id="PTHR46656:SF3">
    <property type="entry name" value="PUTATIVE-RELATED"/>
    <property type="match status" value="1"/>
</dbReference>
<dbReference type="AlphaFoldDB" id="A0A1L7AB40"/>
<dbReference type="SUPFAM" id="SSF53756">
    <property type="entry name" value="UDP-Glycosyltransferase/glycogen phosphorylase"/>
    <property type="match status" value="1"/>
</dbReference>
<organism evidence="1 2">
    <name type="scientific">Roseomonas gilardii</name>
    <dbReference type="NCBI Taxonomy" id="257708"/>
    <lineage>
        <taxon>Bacteria</taxon>
        <taxon>Pseudomonadati</taxon>
        <taxon>Pseudomonadota</taxon>
        <taxon>Alphaproteobacteria</taxon>
        <taxon>Acetobacterales</taxon>
        <taxon>Roseomonadaceae</taxon>
        <taxon>Roseomonas</taxon>
    </lineage>
</organism>
<dbReference type="eggNOG" id="COG0438">
    <property type="taxonomic scope" value="Bacteria"/>
</dbReference>
<dbReference type="PANTHER" id="PTHR46656">
    <property type="entry name" value="PUTATIVE-RELATED"/>
    <property type="match status" value="1"/>
</dbReference>
<reference evidence="1 2" key="1">
    <citation type="submission" date="2016-05" db="EMBL/GenBank/DDBJ databases">
        <title>Complete Genome and Methylome Analysis of Psychrotrophic Bacterial Isolates from Antarctic Lake Untersee.</title>
        <authorList>
            <person name="Fomenkov A."/>
            <person name="Akimov V.N."/>
            <person name="Vasilyeva L.V."/>
            <person name="Andersen D."/>
            <person name="Vincze T."/>
            <person name="Roberts R.J."/>
        </authorList>
    </citation>
    <scope>NUCLEOTIDE SEQUENCE [LARGE SCALE GENOMIC DNA]</scope>
    <source>
        <strain evidence="1 2">U14-5</strain>
    </source>
</reference>
<dbReference type="Pfam" id="PF13692">
    <property type="entry name" value="Glyco_trans_1_4"/>
    <property type="match status" value="1"/>
</dbReference>
<gene>
    <name evidence="1" type="ORF">RGI145_01435</name>
</gene>
<accession>A0A1L7AB40</accession>
<protein>
    <submittedName>
        <fullName evidence="1">Uncharacterized protein</fullName>
    </submittedName>
</protein>
<evidence type="ECO:0000313" key="1">
    <source>
        <dbReference type="EMBL" id="APT55971.1"/>
    </source>
</evidence>
<evidence type="ECO:0000313" key="2">
    <source>
        <dbReference type="Proteomes" id="UP000185494"/>
    </source>
</evidence>